<comment type="catalytic activity">
    <reaction evidence="1">
        <text>ATP + protein L-histidine = ADP + protein N-phospho-L-histidine.</text>
        <dbReference type="EC" id="2.7.13.3"/>
    </reaction>
</comment>
<dbReference type="EMBL" id="JASKYM010000001">
    <property type="protein sequence ID" value="MDK2562056.1"/>
    <property type="molecule type" value="Genomic_DNA"/>
</dbReference>
<keyword evidence="5" id="KW-0418">Kinase</keyword>
<keyword evidence="7" id="KW-0472">Membrane</keyword>
<dbReference type="InterPro" id="IPR005467">
    <property type="entry name" value="His_kinase_dom"/>
</dbReference>
<dbReference type="InterPro" id="IPR036097">
    <property type="entry name" value="HisK_dim/P_sf"/>
</dbReference>
<name>A0ABT7E7X1_9FIRM</name>
<dbReference type="Pfam" id="PF02518">
    <property type="entry name" value="HATPase_c"/>
    <property type="match status" value="1"/>
</dbReference>
<feature type="domain" description="Histidine kinase" evidence="8">
    <location>
        <begin position="403"/>
        <end position="623"/>
    </location>
</feature>
<dbReference type="Gene3D" id="3.40.50.2300">
    <property type="match status" value="2"/>
</dbReference>
<evidence type="ECO:0000259" key="8">
    <source>
        <dbReference type="PROSITE" id="PS50109"/>
    </source>
</evidence>
<evidence type="ECO:0000256" key="4">
    <source>
        <dbReference type="ARBA" id="ARBA00022679"/>
    </source>
</evidence>
<dbReference type="GO" id="GO:0005524">
    <property type="term" value="F:ATP binding"/>
    <property type="evidence" value="ECO:0007669"/>
    <property type="project" value="UniProtKB-KW"/>
</dbReference>
<gene>
    <name evidence="9" type="ORF">QOZ84_00735</name>
</gene>
<dbReference type="SMART" id="SM00387">
    <property type="entry name" value="HATPase_c"/>
    <property type="match status" value="1"/>
</dbReference>
<keyword evidence="10" id="KW-1185">Reference proteome</keyword>
<proteinExistence type="predicted"/>
<dbReference type="Proteomes" id="UP001301012">
    <property type="component" value="Unassembled WGS sequence"/>
</dbReference>
<dbReference type="EC" id="2.7.13.3" evidence="2"/>
<evidence type="ECO:0000256" key="3">
    <source>
        <dbReference type="ARBA" id="ARBA00022553"/>
    </source>
</evidence>
<dbReference type="PANTHER" id="PTHR43711">
    <property type="entry name" value="TWO-COMPONENT HISTIDINE KINASE"/>
    <property type="match status" value="1"/>
</dbReference>
<dbReference type="InterPro" id="IPR050736">
    <property type="entry name" value="Sensor_HK_Regulatory"/>
</dbReference>
<dbReference type="Gene3D" id="3.30.565.10">
    <property type="entry name" value="Histidine kinase-like ATPase, C-terminal domain"/>
    <property type="match status" value="1"/>
</dbReference>
<evidence type="ECO:0000256" key="7">
    <source>
        <dbReference type="SAM" id="Phobius"/>
    </source>
</evidence>
<protein>
    <recommendedName>
        <fullName evidence="2">histidine kinase</fullName>
        <ecNumber evidence="2">2.7.13.3</ecNumber>
    </recommendedName>
</protein>
<keyword evidence="6" id="KW-0902">Two-component regulatory system</keyword>
<feature type="transmembrane region" description="Helical" evidence="7">
    <location>
        <begin position="350"/>
        <end position="371"/>
    </location>
</feature>
<keyword evidence="9" id="KW-0067">ATP-binding</keyword>
<keyword evidence="7" id="KW-0812">Transmembrane</keyword>
<evidence type="ECO:0000313" key="10">
    <source>
        <dbReference type="Proteomes" id="UP001301012"/>
    </source>
</evidence>
<evidence type="ECO:0000256" key="6">
    <source>
        <dbReference type="ARBA" id="ARBA00023012"/>
    </source>
</evidence>
<dbReference type="SUPFAM" id="SSF55874">
    <property type="entry name" value="ATPase domain of HSP90 chaperone/DNA topoisomerase II/histidine kinase"/>
    <property type="match status" value="1"/>
</dbReference>
<keyword evidence="4" id="KW-0808">Transferase</keyword>
<dbReference type="PROSITE" id="PS50109">
    <property type="entry name" value="HIS_KIN"/>
    <property type="match status" value="1"/>
</dbReference>
<evidence type="ECO:0000313" key="9">
    <source>
        <dbReference type="EMBL" id="MDK2562056.1"/>
    </source>
</evidence>
<sequence length="653" mass="74413">MNAQSKEYKISRSIKVIILLFCILLLWGASGSYAQEQKRVLFISSYSPNFSSFDKQKAGLVKGIGKGVKIQIEYMDFGEFNGEENEKNFYHLLKYKINKYKKFDVVVLADDYALEFGKKHRDDLFKDIPIVFLGINDKKSATEAVSLDSVYGIIETIPIETSVELISKLHKNKNIVGLTYSSSKNSEDLKEFYTLKSKYTNLNFKHISLGDMSLEEFENKINQLNKDDVILSIYSPRSKQDDFPKMIKSIEILKKNKTAPIYNTLDHLLEDSFIGGAVVSNFNLGKLAGEISKQIMSGDIPNNKLWDTSRIYEYIFDYNQLKKYNIKESKLPKNSHIKNKPISYFEKNKMLIIPMIIVTICLLITIIGLVVNMKKRKIYEQEILKAKEIAESANKSQSNFISNISHELRTPVAVIMSSSQLLELNLNKSNDVNKSTNNIKIIKQNCNRLLRLINNIIDVAKVDSGFTDLKLKNIEIISLLENIVLSIIPYAQSKELEIIFDTDEEEIIMGADPNKIERIVLNLLSNAIKFSNNGGKISVNVYKKMDLLIFTVEDTGIGIHEDNVEKIFEKFIQIEDTMIRKNEGSGIGLSLVKSFVKSHDGDVYVESKLNKGSVFTVELPIKILDGEKVYFYNLDQSQSDIMSTSIEFSDIYI</sequence>
<dbReference type="Gene3D" id="1.10.287.130">
    <property type="match status" value="1"/>
</dbReference>
<dbReference type="InterPro" id="IPR036890">
    <property type="entry name" value="HATPase_C_sf"/>
</dbReference>
<evidence type="ECO:0000256" key="1">
    <source>
        <dbReference type="ARBA" id="ARBA00000085"/>
    </source>
</evidence>
<dbReference type="PRINTS" id="PR00344">
    <property type="entry name" value="BCTRLSENSOR"/>
</dbReference>
<evidence type="ECO:0000256" key="5">
    <source>
        <dbReference type="ARBA" id="ARBA00022777"/>
    </source>
</evidence>
<evidence type="ECO:0000256" key="2">
    <source>
        <dbReference type="ARBA" id="ARBA00012438"/>
    </source>
</evidence>
<dbReference type="InterPro" id="IPR003661">
    <property type="entry name" value="HisK_dim/P_dom"/>
</dbReference>
<accession>A0ABT7E7X1</accession>
<dbReference type="CDD" id="cd00082">
    <property type="entry name" value="HisKA"/>
    <property type="match status" value="1"/>
</dbReference>
<dbReference type="SMART" id="SM00388">
    <property type="entry name" value="HisKA"/>
    <property type="match status" value="1"/>
</dbReference>
<keyword evidence="3" id="KW-0597">Phosphoprotein</keyword>
<keyword evidence="9" id="KW-0547">Nucleotide-binding</keyword>
<reference evidence="9 10" key="1">
    <citation type="submission" date="2023-05" db="EMBL/GenBank/DDBJ databases">
        <title>Rombocin, a short stable natural nisin variant, displays selective antimicrobial activity against Listeria monocytogenes and employs dual mode of action to kill target bacterial strains.</title>
        <authorList>
            <person name="Wambui J."/>
            <person name="Stephan R."/>
            <person name="Kuipers O.P."/>
        </authorList>
    </citation>
    <scope>NUCLEOTIDE SEQUENCE [LARGE SCALE GENOMIC DNA]</scope>
    <source>
        <strain evidence="9 10">RC002</strain>
    </source>
</reference>
<organism evidence="9 10">
    <name type="scientific">Romboutsia sedimentorum</name>
    <dbReference type="NCBI Taxonomy" id="1368474"/>
    <lineage>
        <taxon>Bacteria</taxon>
        <taxon>Bacillati</taxon>
        <taxon>Bacillota</taxon>
        <taxon>Clostridia</taxon>
        <taxon>Peptostreptococcales</taxon>
        <taxon>Peptostreptococcaceae</taxon>
        <taxon>Romboutsia</taxon>
    </lineage>
</organism>
<comment type="caution">
    <text evidence="9">The sequence shown here is derived from an EMBL/GenBank/DDBJ whole genome shotgun (WGS) entry which is preliminary data.</text>
</comment>
<dbReference type="InterPro" id="IPR004358">
    <property type="entry name" value="Sig_transdc_His_kin-like_C"/>
</dbReference>
<dbReference type="PANTHER" id="PTHR43711:SF26">
    <property type="entry name" value="SENSOR HISTIDINE KINASE RCSC"/>
    <property type="match status" value="1"/>
</dbReference>
<dbReference type="SUPFAM" id="SSF47384">
    <property type="entry name" value="Homodimeric domain of signal transducing histidine kinase"/>
    <property type="match status" value="1"/>
</dbReference>
<dbReference type="Pfam" id="PF00512">
    <property type="entry name" value="HisKA"/>
    <property type="match status" value="1"/>
</dbReference>
<dbReference type="InterPro" id="IPR003594">
    <property type="entry name" value="HATPase_dom"/>
</dbReference>
<keyword evidence="7" id="KW-1133">Transmembrane helix</keyword>
<dbReference type="RefSeq" id="WP_284131044.1">
    <property type="nucleotide sequence ID" value="NZ_JASKYM010000001.1"/>
</dbReference>